<name>A0A9D3UDT3_9ROSI</name>
<dbReference type="InterPro" id="IPR044824">
    <property type="entry name" value="MAIN-like"/>
</dbReference>
<proteinExistence type="predicted"/>
<dbReference type="PANTHER" id="PTHR46033">
    <property type="entry name" value="PROTEIN MAIN-LIKE 2"/>
    <property type="match status" value="1"/>
</dbReference>
<reference evidence="2 3" key="1">
    <citation type="journal article" date="2021" name="Plant Biotechnol. J.">
        <title>Multi-omics assisted identification of the key and species-specific regulatory components of drought-tolerant mechanisms in Gossypium stocksii.</title>
        <authorList>
            <person name="Yu D."/>
            <person name="Ke L."/>
            <person name="Zhang D."/>
            <person name="Wu Y."/>
            <person name="Sun Y."/>
            <person name="Mei J."/>
            <person name="Sun J."/>
            <person name="Sun Y."/>
        </authorList>
    </citation>
    <scope>NUCLEOTIDE SEQUENCE [LARGE SCALE GENOMIC DNA]</scope>
    <source>
        <strain evidence="3">cv. E1</strain>
        <tissue evidence="2">Leaf</tissue>
    </source>
</reference>
<dbReference type="Pfam" id="PF10536">
    <property type="entry name" value="PMD"/>
    <property type="match status" value="1"/>
</dbReference>
<keyword evidence="3" id="KW-1185">Reference proteome</keyword>
<accession>A0A9D3UDT3</accession>
<protein>
    <recommendedName>
        <fullName evidence="1">Aminotransferase-like plant mobile domain-containing protein</fullName>
    </recommendedName>
</protein>
<dbReference type="AlphaFoldDB" id="A0A9D3UDT3"/>
<dbReference type="PANTHER" id="PTHR46033:SF8">
    <property type="entry name" value="PROTEIN MAINTENANCE OF MERISTEMS-LIKE"/>
    <property type="match status" value="1"/>
</dbReference>
<feature type="domain" description="Aminotransferase-like plant mobile" evidence="1">
    <location>
        <begin position="4"/>
        <end position="126"/>
    </location>
</feature>
<dbReference type="EMBL" id="JAIQCV010000012">
    <property type="protein sequence ID" value="KAH1038809.1"/>
    <property type="molecule type" value="Genomic_DNA"/>
</dbReference>
<evidence type="ECO:0000313" key="3">
    <source>
        <dbReference type="Proteomes" id="UP000828251"/>
    </source>
</evidence>
<evidence type="ECO:0000313" key="2">
    <source>
        <dbReference type="EMBL" id="KAH1038809.1"/>
    </source>
</evidence>
<dbReference type="OrthoDB" id="1421598at2759"/>
<gene>
    <name evidence="2" type="ORF">J1N35_040552</name>
</gene>
<comment type="caution">
    <text evidence="2">The sequence shown here is derived from an EMBL/GenBank/DDBJ whole genome shotgun (WGS) entry which is preliminary data.</text>
</comment>
<evidence type="ECO:0000259" key="1">
    <source>
        <dbReference type="Pfam" id="PF10536"/>
    </source>
</evidence>
<organism evidence="2 3">
    <name type="scientific">Gossypium stocksii</name>
    <dbReference type="NCBI Taxonomy" id="47602"/>
    <lineage>
        <taxon>Eukaryota</taxon>
        <taxon>Viridiplantae</taxon>
        <taxon>Streptophyta</taxon>
        <taxon>Embryophyta</taxon>
        <taxon>Tracheophyta</taxon>
        <taxon>Spermatophyta</taxon>
        <taxon>Magnoliopsida</taxon>
        <taxon>eudicotyledons</taxon>
        <taxon>Gunneridae</taxon>
        <taxon>Pentapetalae</taxon>
        <taxon>rosids</taxon>
        <taxon>malvids</taxon>
        <taxon>Malvales</taxon>
        <taxon>Malvaceae</taxon>
        <taxon>Malvoideae</taxon>
        <taxon>Gossypium</taxon>
    </lineage>
</organism>
<dbReference type="InterPro" id="IPR019557">
    <property type="entry name" value="AminoTfrase-like_pln_mobile"/>
</dbReference>
<dbReference type="GO" id="GO:0010073">
    <property type="term" value="P:meristem maintenance"/>
    <property type="evidence" value="ECO:0007669"/>
    <property type="project" value="InterPro"/>
</dbReference>
<sequence>MYIFYLPCDECTITLEDVQLQLGLSVDEFVLIEFAQSADWEAICYDLLGAILNIIYGGRINIGWLRDTFLEPGDYSTEVGRVRYTWRYILQIPGGYLMSDKSRNLIHLRWLLKLIDFRLDVELNWGLSCCRHYTGRCVG</sequence>
<dbReference type="Proteomes" id="UP000828251">
    <property type="component" value="Unassembled WGS sequence"/>
</dbReference>